<dbReference type="CDD" id="cd01189">
    <property type="entry name" value="INT_ICEBs1_C_like"/>
    <property type="match status" value="1"/>
</dbReference>
<dbReference type="Gene3D" id="1.10.443.10">
    <property type="entry name" value="Intergrase catalytic core"/>
    <property type="match status" value="1"/>
</dbReference>
<dbReference type="PANTHER" id="PTHR30349:SF64">
    <property type="entry name" value="PROPHAGE INTEGRASE INTD-RELATED"/>
    <property type="match status" value="1"/>
</dbReference>
<dbReference type="GO" id="GO:0006310">
    <property type="term" value="P:DNA recombination"/>
    <property type="evidence" value="ECO:0007669"/>
    <property type="project" value="UniProtKB-KW"/>
</dbReference>
<keyword evidence="7" id="KW-1185">Reference proteome</keyword>
<dbReference type="InterPro" id="IPR011010">
    <property type="entry name" value="DNA_brk_join_enz"/>
</dbReference>
<evidence type="ECO:0000313" key="6">
    <source>
        <dbReference type="EMBL" id="QPK84058.1"/>
    </source>
</evidence>
<dbReference type="InterPro" id="IPR013762">
    <property type="entry name" value="Integrase-like_cat_sf"/>
</dbReference>
<dbReference type="InterPro" id="IPR044068">
    <property type="entry name" value="CB"/>
</dbReference>
<evidence type="ECO:0000259" key="4">
    <source>
        <dbReference type="PROSITE" id="PS51898"/>
    </source>
</evidence>
<dbReference type="AlphaFoldDB" id="A0A7T0PEP9"/>
<dbReference type="PROSITE" id="PS51898">
    <property type="entry name" value="TYR_RECOMBINASE"/>
    <property type="match status" value="1"/>
</dbReference>
<organism evidence="6 7">
    <name type="scientific">Corynebacterium qintianiae</name>
    <dbReference type="NCBI Taxonomy" id="2709392"/>
    <lineage>
        <taxon>Bacteria</taxon>
        <taxon>Bacillati</taxon>
        <taxon>Actinomycetota</taxon>
        <taxon>Actinomycetes</taxon>
        <taxon>Mycobacteriales</taxon>
        <taxon>Corynebacteriaceae</taxon>
        <taxon>Corynebacterium</taxon>
    </lineage>
</organism>
<dbReference type="RefSeq" id="WP_165002186.1">
    <property type="nucleotide sequence ID" value="NZ_CP064955.1"/>
</dbReference>
<dbReference type="InterPro" id="IPR002104">
    <property type="entry name" value="Integrase_catalytic"/>
</dbReference>
<accession>A0A7T0PEP9</accession>
<evidence type="ECO:0000256" key="1">
    <source>
        <dbReference type="ARBA" id="ARBA00023125"/>
    </source>
</evidence>
<feature type="domain" description="Tyr recombinase" evidence="4">
    <location>
        <begin position="76"/>
        <end position="257"/>
    </location>
</feature>
<feature type="domain" description="Core-binding (CB)" evidence="5">
    <location>
        <begin position="1"/>
        <end position="28"/>
    </location>
</feature>
<keyword evidence="2" id="KW-0233">DNA recombination</keyword>
<evidence type="ECO:0000256" key="3">
    <source>
        <dbReference type="PROSITE-ProRule" id="PRU01248"/>
    </source>
</evidence>
<reference evidence="6 7" key="1">
    <citation type="submission" date="2020-11" db="EMBL/GenBank/DDBJ databases">
        <title>Corynebacterium sp. MC1420.</title>
        <authorList>
            <person name="Zhou J."/>
        </authorList>
    </citation>
    <scope>NUCLEOTIDE SEQUENCE [LARGE SCALE GENOMIC DNA]</scope>
    <source>
        <strain evidence="6 7">MC1420</strain>
    </source>
</reference>
<dbReference type="PANTHER" id="PTHR30349">
    <property type="entry name" value="PHAGE INTEGRASE-RELATED"/>
    <property type="match status" value="1"/>
</dbReference>
<name>A0A7T0PEP9_9CORY</name>
<dbReference type="EMBL" id="CP064955">
    <property type="protein sequence ID" value="QPK84058.1"/>
    <property type="molecule type" value="Genomic_DNA"/>
</dbReference>
<keyword evidence="1 3" id="KW-0238">DNA-binding</keyword>
<evidence type="ECO:0000259" key="5">
    <source>
        <dbReference type="PROSITE" id="PS51900"/>
    </source>
</evidence>
<dbReference type="GO" id="GO:0015074">
    <property type="term" value="P:DNA integration"/>
    <property type="evidence" value="ECO:0007669"/>
    <property type="project" value="InterPro"/>
</dbReference>
<evidence type="ECO:0000256" key="2">
    <source>
        <dbReference type="ARBA" id="ARBA00023172"/>
    </source>
</evidence>
<dbReference type="SUPFAM" id="SSF56349">
    <property type="entry name" value="DNA breaking-rejoining enzymes"/>
    <property type="match status" value="1"/>
</dbReference>
<proteinExistence type="predicted"/>
<dbReference type="Proteomes" id="UP000594586">
    <property type="component" value="Chromosome"/>
</dbReference>
<protein>
    <submittedName>
        <fullName evidence="6">Site-specific integrase</fullName>
    </submittedName>
</protein>
<evidence type="ECO:0000313" key="7">
    <source>
        <dbReference type="Proteomes" id="UP000594586"/>
    </source>
</evidence>
<gene>
    <name evidence="6" type="ORF">G7Y29_04570</name>
</gene>
<dbReference type="Pfam" id="PF00589">
    <property type="entry name" value="Phage_integrase"/>
    <property type="match status" value="1"/>
</dbReference>
<sequence length="278" mass="30595">MDKNDTGLSPGTARDQLRRLRSAYRWAIEQGIVLRSPVVIPKLDDSDAVRREDIPTMEDILTVAGYVRDGGVEYLDTKKKGTGPQVSTTKPAPVVADMMLTATMTGMRINELCDLIVSDIDLDEGVIRVSQQLDVRTRNRGPLKSRASRRDIPIAPQLEVVLRAQMDGKGPTDWVFCGAREQALRSSRLSVYVSRAAKFAGVERVHFHSLRHFFASSLITAGRPIHEVSAVMGHSSASMTLDVYTHILDRDGREMRDAISSAIGCGIFAGSRHLKAVP</sequence>
<dbReference type="PROSITE" id="PS51900">
    <property type="entry name" value="CB"/>
    <property type="match status" value="1"/>
</dbReference>
<dbReference type="KEGG" id="cqn:G7Y29_04570"/>
<dbReference type="GO" id="GO:0003677">
    <property type="term" value="F:DNA binding"/>
    <property type="evidence" value="ECO:0007669"/>
    <property type="project" value="UniProtKB-UniRule"/>
</dbReference>
<dbReference type="InterPro" id="IPR050090">
    <property type="entry name" value="Tyrosine_recombinase_XerCD"/>
</dbReference>